<keyword evidence="5" id="KW-0227">DNA damage</keyword>
<dbReference type="PANTHER" id="PTHR11070:SF45">
    <property type="entry name" value="DNA 3'-5' HELICASE"/>
    <property type="match status" value="1"/>
</dbReference>
<proteinExistence type="inferred from homology"/>
<protein>
    <recommendedName>
        <fullName evidence="17">DNA 3'-5' helicase</fullName>
        <ecNumber evidence="17">5.6.2.4</ecNumber>
    </recommendedName>
</protein>
<gene>
    <name evidence="22" type="ORF">SAMN06296020_12135</name>
</gene>
<evidence type="ECO:0000256" key="17">
    <source>
        <dbReference type="ARBA" id="ARBA00034808"/>
    </source>
</evidence>
<evidence type="ECO:0000256" key="12">
    <source>
        <dbReference type="ARBA" id="ARBA00023163"/>
    </source>
</evidence>
<evidence type="ECO:0000256" key="4">
    <source>
        <dbReference type="ARBA" id="ARBA00022741"/>
    </source>
</evidence>
<evidence type="ECO:0000256" key="10">
    <source>
        <dbReference type="ARBA" id="ARBA00023015"/>
    </source>
</evidence>
<evidence type="ECO:0000256" key="7">
    <source>
        <dbReference type="ARBA" id="ARBA00022806"/>
    </source>
</evidence>
<keyword evidence="9 19" id="KW-0067">ATP-binding</keyword>
<keyword evidence="15" id="KW-0742">SOS response</keyword>
<dbReference type="InterPro" id="IPR006197">
    <property type="entry name" value="Peptidase_S24_LexA"/>
</dbReference>
<dbReference type="GO" id="GO:0006260">
    <property type="term" value="P:DNA replication"/>
    <property type="evidence" value="ECO:0007669"/>
    <property type="project" value="UniProtKB-KW"/>
</dbReference>
<dbReference type="InterPro" id="IPR027417">
    <property type="entry name" value="P-loop_NTPase"/>
</dbReference>
<evidence type="ECO:0000259" key="21">
    <source>
        <dbReference type="PROSITE" id="PS51198"/>
    </source>
</evidence>
<dbReference type="EMBL" id="FXUF01000021">
    <property type="protein sequence ID" value="SMP70895.1"/>
    <property type="molecule type" value="Genomic_DNA"/>
</dbReference>
<dbReference type="InterPro" id="IPR036286">
    <property type="entry name" value="LexA/Signal_pep-like_sf"/>
</dbReference>
<dbReference type="AlphaFoldDB" id="A0AA46AKL4"/>
<evidence type="ECO:0000256" key="1">
    <source>
        <dbReference type="ARBA" id="ARBA00007484"/>
    </source>
</evidence>
<dbReference type="GO" id="GO:0004252">
    <property type="term" value="F:serine-type endopeptidase activity"/>
    <property type="evidence" value="ECO:0007669"/>
    <property type="project" value="InterPro"/>
</dbReference>
<keyword evidence="3" id="KW-0235">DNA replication</keyword>
<keyword evidence="11" id="KW-0238">DNA-binding</keyword>
<dbReference type="GO" id="GO:0043138">
    <property type="term" value="F:3'-5' DNA helicase activity"/>
    <property type="evidence" value="ECO:0007669"/>
    <property type="project" value="UniProtKB-EC"/>
</dbReference>
<evidence type="ECO:0000256" key="15">
    <source>
        <dbReference type="ARBA" id="ARBA00023236"/>
    </source>
</evidence>
<evidence type="ECO:0000256" key="9">
    <source>
        <dbReference type="ARBA" id="ARBA00022840"/>
    </source>
</evidence>
<dbReference type="Pfam" id="PF13588">
    <property type="entry name" value="HSDR_N_2"/>
    <property type="match status" value="1"/>
</dbReference>
<evidence type="ECO:0000256" key="2">
    <source>
        <dbReference type="ARBA" id="ARBA00022491"/>
    </source>
</evidence>
<dbReference type="GO" id="GO:0005524">
    <property type="term" value="F:ATP binding"/>
    <property type="evidence" value="ECO:0007669"/>
    <property type="project" value="UniProtKB-UniRule"/>
</dbReference>
<accession>A0AA46AKL4</accession>
<comment type="similarity">
    <text evidence="1 20">Belongs to the peptidase S24 family.</text>
</comment>
<keyword evidence="10" id="KW-0805">Transcription regulation</keyword>
<feature type="domain" description="UvrD-like helicase ATP-binding" evidence="21">
    <location>
        <begin position="2"/>
        <end position="309"/>
    </location>
</feature>
<dbReference type="PRINTS" id="PR00726">
    <property type="entry name" value="LEXASERPTASE"/>
</dbReference>
<dbReference type="InterPro" id="IPR029464">
    <property type="entry name" value="HSDR_N"/>
</dbReference>
<keyword evidence="2" id="KW-0678">Repressor</keyword>
<dbReference type="InterPro" id="IPR039418">
    <property type="entry name" value="LexA-like"/>
</dbReference>
<keyword evidence="7 19" id="KW-0347">Helicase</keyword>
<dbReference type="SUPFAM" id="SSF51306">
    <property type="entry name" value="LexA/Signal peptidase"/>
    <property type="match status" value="1"/>
</dbReference>
<dbReference type="InterPro" id="IPR015927">
    <property type="entry name" value="Peptidase_S24_S26A/B/C"/>
</dbReference>
<dbReference type="SUPFAM" id="SSF52540">
    <property type="entry name" value="P-loop containing nucleoside triphosphate hydrolases"/>
    <property type="match status" value="1"/>
</dbReference>
<evidence type="ECO:0000256" key="14">
    <source>
        <dbReference type="ARBA" id="ARBA00023235"/>
    </source>
</evidence>
<evidence type="ECO:0000256" key="3">
    <source>
        <dbReference type="ARBA" id="ARBA00022705"/>
    </source>
</evidence>
<keyword evidence="4 19" id="KW-0547">Nucleotide-binding</keyword>
<dbReference type="EC" id="5.6.2.4" evidence="17"/>
<dbReference type="InterPro" id="IPR014016">
    <property type="entry name" value="UvrD-like_ATP-bd"/>
</dbReference>
<dbReference type="GO" id="GO:0045892">
    <property type="term" value="P:negative regulation of DNA-templated transcription"/>
    <property type="evidence" value="ECO:0007669"/>
    <property type="project" value="InterPro"/>
</dbReference>
<keyword evidence="6 19" id="KW-0378">Hydrolase</keyword>
<keyword evidence="13" id="KW-0234">DNA repair</keyword>
<keyword evidence="23" id="KW-1185">Reference proteome</keyword>
<name>A0AA46AKL4_9CLOT</name>
<dbReference type="NCBIfam" id="TIGR00498">
    <property type="entry name" value="lexA"/>
    <property type="match status" value="1"/>
</dbReference>
<evidence type="ECO:0000256" key="6">
    <source>
        <dbReference type="ARBA" id="ARBA00022801"/>
    </source>
</evidence>
<evidence type="ECO:0000256" key="18">
    <source>
        <dbReference type="ARBA" id="ARBA00048988"/>
    </source>
</evidence>
<dbReference type="InterPro" id="IPR000212">
    <property type="entry name" value="DNA_helicase_UvrD/REP"/>
</dbReference>
<dbReference type="GO" id="GO:0000725">
    <property type="term" value="P:recombinational repair"/>
    <property type="evidence" value="ECO:0007669"/>
    <property type="project" value="TreeGrafter"/>
</dbReference>
<evidence type="ECO:0000256" key="19">
    <source>
        <dbReference type="PROSITE-ProRule" id="PRU00560"/>
    </source>
</evidence>
<keyword evidence="8 20" id="KW-0068">Autocatalytic cleavage</keyword>
<evidence type="ECO:0000313" key="22">
    <source>
        <dbReference type="EMBL" id="SMP70895.1"/>
    </source>
</evidence>
<dbReference type="InterPro" id="IPR006200">
    <property type="entry name" value="LexA"/>
</dbReference>
<dbReference type="Gene3D" id="3.40.50.300">
    <property type="entry name" value="P-loop containing nucleotide triphosphate hydrolases"/>
    <property type="match status" value="3"/>
</dbReference>
<evidence type="ECO:0000256" key="5">
    <source>
        <dbReference type="ARBA" id="ARBA00022763"/>
    </source>
</evidence>
<sequence length="812" mass="92938">MQLNLEQKKLIQLEPSGHCLVKGVAGSGKTTVAIHRVPFLMNQYCHEKDDKILLVTFNKTLLNYIKYLYEKVENPDEQVGMAEMMAEEVKVDIRTIDSLVFTYYRKAKPGADVKIASTSDSYRIMSKAIHLMAEKEKTHKIINQKNVQFLIDEVGWMDACLIETLEEYQQVDRIGRATNVMEKTPQKLLKNSEVRAAVFKVKEAYESLLAQESFSDFRMMNKVALTVPIRESEQYTHIIIDESQDLTRAQLEMVKRLYKTKKYSSLMFIADNAQSIYPHSWLGKGRSYTTLGLDMSGKSRSLAKNYRTTTQISEAAYSLLEKDVNLQLDTDYVKPSLVDRKGSYPIYRHFATMEEELEHVKSSIQSLLGEYRLNEICIIAKEKRAAEEAQQFLVKYQVPCAYLDKNDPSFDSDKVKVTTMHSIKGLEFRVVFIICLNDGVIPYTSGALEEDNSLMESDDRRLLYVGMTRANEILYLSSHKKPSSFIREIDVNCLRFRRDCCLKPLYRVAVTAFLKKDKILDLYAKEEVIRQWVLKELIDSYGYKEEMIVLEYPVVAFSQKGYADLVVSIYHQGRQVPYVLVETKKYQAGIADAVKQAASYMQALATVRYCLVTDGYDLKIFDRDMDELDDLPRFNYSMLPDTIERYRFKSYRNHPDMLYERDSNEPGVITLKSIDSGLTLDVEEVTEVPVFGDVAAGLPKDVNAAMKDSFTLPRKWIAHSKNTFLLEVAGDSMKDAGIDVGDFVMVNHQEYADNGQIVVALLDEEATLKKYLQMGDSVLLIPENAKYEPINVKPDQVRINGVVIGVLKKVSR</sequence>
<comment type="caution">
    <text evidence="22">The sequence shown here is derived from an EMBL/GenBank/DDBJ whole genome shotgun (WGS) entry which is preliminary data.</text>
</comment>
<organism evidence="22 23">
    <name type="scientific">Anoxynatronum buryatiense</name>
    <dbReference type="NCBI Taxonomy" id="489973"/>
    <lineage>
        <taxon>Bacteria</taxon>
        <taxon>Bacillati</taxon>
        <taxon>Bacillota</taxon>
        <taxon>Clostridia</taxon>
        <taxon>Eubacteriales</taxon>
        <taxon>Clostridiaceae</taxon>
        <taxon>Anoxynatronum</taxon>
    </lineage>
</organism>
<reference evidence="22" key="1">
    <citation type="submission" date="2017-05" db="EMBL/GenBank/DDBJ databases">
        <authorList>
            <person name="Varghese N."/>
            <person name="Submissions S."/>
        </authorList>
    </citation>
    <scope>NUCLEOTIDE SEQUENCE</scope>
    <source>
        <strain evidence="22">Su22</strain>
    </source>
</reference>
<dbReference type="InterPro" id="IPR014017">
    <property type="entry name" value="DNA_helicase_UvrD-like_C"/>
</dbReference>
<evidence type="ECO:0000313" key="23">
    <source>
        <dbReference type="Proteomes" id="UP001158066"/>
    </source>
</evidence>
<comment type="catalytic activity">
    <reaction evidence="16">
        <text>Couples ATP hydrolysis with the unwinding of duplex DNA by translocating in the 3'-5' direction.</text>
        <dbReference type="EC" id="5.6.2.4"/>
    </reaction>
</comment>
<dbReference type="PROSITE" id="PS51198">
    <property type="entry name" value="UVRD_HELICASE_ATP_BIND"/>
    <property type="match status" value="1"/>
</dbReference>
<evidence type="ECO:0000256" key="13">
    <source>
        <dbReference type="ARBA" id="ARBA00023204"/>
    </source>
</evidence>
<keyword evidence="14" id="KW-0413">Isomerase</keyword>
<dbReference type="Pfam" id="PF00580">
    <property type="entry name" value="UvrD-helicase"/>
    <property type="match status" value="1"/>
</dbReference>
<dbReference type="RefSeq" id="WP_283410785.1">
    <property type="nucleotide sequence ID" value="NZ_FXUF01000021.1"/>
</dbReference>
<dbReference type="GO" id="GO:0009432">
    <property type="term" value="P:SOS response"/>
    <property type="evidence" value="ECO:0007669"/>
    <property type="project" value="UniProtKB-KW"/>
</dbReference>
<comment type="catalytic activity">
    <reaction evidence="18">
        <text>ATP + H2O = ADP + phosphate + H(+)</text>
        <dbReference type="Rhea" id="RHEA:13065"/>
        <dbReference type="ChEBI" id="CHEBI:15377"/>
        <dbReference type="ChEBI" id="CHEBI:15378"/>
        <dbReference type="ChEBI" id="CHEBI:30616"/>
        <dbReference type="ChEBI" id="CHEBI:43474"/>
        <dbReference type="ChEBI" id="CHEBI:456216"/>
        <dbReference type="EC" id="5.6.2.4"/>
    </reaction>
</comment>
<keyword evidence="12" id="KW-0804">Transcription</keyword>
<dbReference type="Pfam" id="PF13361">
    <property type="entry name" value="UvrD_C"/>
    <property type="match status" value="2"/>
</dbReference>
<evidence type="ECO:0000256" key="20">
    <source>
        <dbReference type="RuleBase" id="RU003991"/>
    </source>
</evidence>
<evidence type="ECO:0000256" key="16">
    <source>
        <dbReference type="ARBA" id="ARBA00034617"/>
    </source>
</evidence>
<dbReference type="Gene3D" id="2.10.109.10">
    <property type="entry name" value="Umud Fragment, subunit A"/>
    <property type="match status" value="1"/>
</dbReference>
<feature type="binding site" evidence="19">
    <location>
        <begin position="23"/>
        <end position="30"/>
    </location>
    <ligand>
        <name>ATP</name>
        <dbReference type="ChEBI" id="CHEBI:30616"/>
    </ligand>
</feature>
<dbReference type="CDD" id="cd06529">
    <property type="entry name" value="S24_LexA-like"/>
    <property type="match status" value="1"/>
</dbReference>
<dbReference type="PANTHER" id="PTHR11070">
    <property type="entry name" value="UVRD / RECB / PCRA DNA HELICASE FAMILY MEMBER"/>
    <property type="match status" value="1"/>
</dbReference>
<evidence type="ECO:0000256" key="8">
    <source>
        <dbReference type="ARBA" id="ARBA00022813"/>
    </source>
</evidence>
<dbReference type="Pfam" id="PF00717">
    <property type="entry name" value="Peptidase_S24"/>
    <property type="match status" value="1"/>
</dbReference>
<dbReference type="Proteomes" id="UP001158066">
    <property type="component" value="Unassembled WGS sequence"/>
</dbReference>
<evidence type="ECO:0000256" key="11">
    <source>
        <dbReference type="ARBA" id="ARBA00023125"/>
    </source>
</evidence>
<dbReference type="GO" id="GO:0003677">
    <property type="term" value="F:DNA binding"/>
    <property type="evidence" value="ECO:0007669"/>
    <property type="project" value="UniProtKB-KW"/>
</dbReference>